<feature type="domain" description="HD/PDEase" evidence="1">
    <location>
        <begin position="30"/>
        <end position="160"/>
    </location>
</feature>
<gene>
    <name evidence="2" type="ORF">LLEC1_02631</name>
</gene>
<dbReference type="PANTHER" id="PTHR33594">
    <property type="entry name" value="SUPERFAMILY HYDROLASE, PUTATIVE (AFU_ORTHOLOGUE AFUA_1G03035)-RELATED"/>
    <property type="match status" value="1"/>
</dbReference>
<evidence type="ECO:0000313" key="3">
    <source>
        <dbReference type="Proteomes" id="UP000243081"/>
    </source>
</evidence>
<dbReference type="PANTHER" id="PTHR33594:SF1">
    <property type="entry name" value="HD_PDEASE DOMAIN-CONTAINING PROTEIN"/>
    <property type="match status" value="1"/>
</dbReference>
<dbReference type="OMA" id="HDPSHDY"/>
<dbReference type="CDD" id="cd00077">
    <property type="entry name" value="HDc"/>
    <property type="match status" value="1"/>
</dbReference>
<protein>
    <recommendedName>
        <fullName evidence="1">HD/PDEase domain-containing protein</fullName>
    </recommendedName>
</protein>
<dbReference type="SMART" id="SM00471">
    <property type="entry name" value="HDc"/>
    <property type="match status" value="1"/>
</dbReference>
<name>A0A179IHE8_CORDF</name>
<comment type="caution">
    <text evidence="2">The sequence shown here is derived from an EMBL/GenBank/DDBJ whole genome shotgun (WGS) entry which is preliminary data.</text>
</comment>
<keyword evidence="3" id="KW-1185">Reference proteome</keyword>
<dbReference type="Gene3D" id="1.10.3210.50">
    <property type="match status" value="1"/>
</dbReference>
<dbReference type="OrthoDB" id="16547at2759"/>
<accession>A0A179IHE8</accession>
<evidence type="ECO:0000313" key="2">
    <source>
        <dbReference type="EMBL" id="OAR01061.1"/>
    </source>
</evidence>
<reference evidence="2 3" key="1">
    <citation type="submission" date="2016-03" db="EMBL/GenBank/DDBJ databases">
        <title>Fine-scale spatial genetic structure of a fungal parasite of coffee scale insects.</title>
        <authorList>
            <person name="Jackson D."/>
            <person name="Zemenick K.A."/>
            <person name="Malloure B."/>
            <person name="Quandt C.A."/>
            <person name="James T.Y."/>
        </authorList>
    </citation>
    <scope>NUCLEOTIDE SEQUENCE [LARGE SCALE GENOMIC DNA]</scope>
    <source>
        <strain evidence="2 3">UM487</strain>
    </source>
</reference>
<dbReference type="Pfam" id="PF01966">
    <property type="entry name" value="HD"/>
    <property type="match status" value="1"/>
</dbReference>
<organism evidence="2 3">
    <name type="scientific">Cordyceps confragosa</name>
    <name type="common">Lecanicillium lecanii</name>
    <dbReference type="NCBI Taxonomy" id="2714763"/>
    <lineage>
        <taxon>Eukaryota</taxon>
        <taxon>Fungi</taxon>
        <taxon>Dikarya</taxon>
        <taxon>Ascomycota</taxon>
        <taxon>Pezizomycotina</taxon>
        <taxon>Sordariomycetes</taxon>
        <taxon>Hypocreomycetidae</taxon>
        <taxon>Hypocreales</taxon>
        <taxon>Cordycipitaceae</taxon>
        <taxon>Akanthomyces</taxon>
    </lineage>
</organism>
<dbReference type="SUPFAM" id="SSF109604">
    <property type="entry name" value="HD-domain/PDEase-like"/>
    <property type="match status" value="1"/>
</dbReference>
<sequence>METSFLTKFAKDELICQAASRSYDFMSKLDASHDWQHIVRVTRLAEHLYWASIKSQEISQSTCDIRKVILAALLHDIADRKYIQPGQDPASVIRELLTSLGAREALAQDVQAICHGVSYKNEVKDPGATLRLLDKHPELGMVQDADRLDAIGAIGIGRVFTYGGAKTTRPLQGSLKHFDEKLLHLVPLMKTREGRKMAETRTERLRQFKQWWDEESEITNPVPRE</sequence>
<dbReference type="InterPro" id="IPR006674">
    <property type="entry name" value="HD_domain"/>
</dbReference>
<dbReference type="EMBL" id="LUKN01001401">
    <property type="protein sequence ID" value="OAR01061.1"/>
    <property type="molecule type" value="Genomic_DNA"/>
</dbReference>
<dbReference type="AlphaFoldDB" id="A0A179IHE8"/>
<proteinExistence type="predicted"/>
<dbReference type="InterPro" id="IPR003607">
    <property type="entry name" value="HD/PDEase_dom"/>
</dbReference>
<evidence type="ECO:0000259" key="1">
    <source>
        <dbReference type="SMART" id="SM00471"/>
    </source>
</evidence>
<dbReference type="Proteomes" id="UP000243081">
    <property type="component" value="Unassembled WGS sequence"/>
</dbReference>